<name>A0AAU8JBW9_9CYAN</name>
<evidence type="ECO:0000313" key="3">
    <source>
        <dbReference type="EMBL" id="XCM36289.1"/>
    </source>
</evidence>
<protein>
    <submittedName>
        <fullName evidence="3">DUF4157 domain-containing protein</fullName>
    </submittedName>
</protein>
<sequence length="793" mass="88861">MTQTKAQKSGSWTPQIQKKAPSLAPPPIVVQRDAVAAPTSEAPLSEYTPLEPNALQNHPLMGNISDLPPIQTKLTIGAPGDRYEQEADTIARKVVSQINSPTAQAKPATKVLQRQPVGRDITVSPFAGMMQAKEAIAGGPASQDLESSINRAKGGGQPLDAGLQQSMGQAMGADFSGVRVHTDGTSNQLNQSIQAKAFTTGQDVFFKQGQYNPGSKGGQELIAHELTHVVQQKGGSTVQRELSELTLDQVKYANQIRQVRGLDNVNTRIKFDSKKYGKKIEKNFLDHKSWDKIKSEYGSDLTMMWLCFDYRKWYVDSLISKLRSKYKGLIAKSVGSQDPTSDYDITISTPGSGNDVKAIEDFNREIKKKFGVQPGTLFDTNLYAKDYLKVTENIDEASKKNQVSDTDLDEPDGGFGKMGGLSQDVASLVKQRRYMNQMEWNKYVEEVVASIQDESQKKTTRHQYEEADAIYQIAAYELRDEVMNNPSEENQKIIADVNKKTKLSNEEEKLIAQQPKEIQSMVRDEFLGLKQLQGVTHENSDLVLEKSNKLYLQRMAKIREIQELIRVLSPDKEAEQQNKEEIETLKAQVKQLLGEACFFAAEAYHSEGAVKHIVAGVQGSKANPQEKQRIMSSLKPEHYLQSFNEQFGDFLKDLNHYAGEPNGKIFYRSSKYLYRLFLAVAELRLYKPEFKGLEYLQIEEQQGNAANLAQDINDKLVLIRKGDGEFKGASEAKKIEAAEQQMKAILNVDTASSLKVKILQMAQEFNSEVRAKIKDLSAMNPEISKQFFRNIYK</sequence>
<evidence type="ECO:0000256" key="1">
    <source>
        <dbReference type="SAM" id="MobiDB-lite"/>
    </source>
</evidence>
<evidence type="ECO:0000259" key="2">
    <source>
        <dbReference type="Pfam" id="PF13699"/>
    </source>
</evidence>
<dbReference type="InterPro" id="IPR025295">
    <property type="entry name" value="eCIS_core_dom"/>
</dbReference>
<dbReference type="EMBL" id="CP159837">
    <property type="protein sequence ID" value="XCM36289.1"/>
    <property type="molecule type" value="Genomic_DNA"/>
</dbReference>
<reference evidence="3" key="1">
    <citation type="submission" date="2024-07" db="EMBL/GenBank/DDBJ databases">
        <authorList>
            <person name="Kim Y.J."/>
            <person name="Jeong J.Y."/>
        </authorList>
    </citation>
    <scope>NUCLEOTIDE SEQUENCE</scope>
    <source>
        <strain evidence="3">GIHE-MW2</strain>
    </source>
</reference>
<feature type="region of interest" description="Disordered" evidence="1">
    <location>
        <begin position="137"/>
        <end position="163"/>
    </location>
</feature>
<proteinExistence type="predicted"/>
<feature type="compositionally biased region" description="Polar residues" evidence="1">
    <location>
        <begin position="1"/>
        <end position="16"/>
    </location>
</feature>
<dbReference type="AlphaFoldDB" id="A0AAU8JBW9"/>
<feature type="domain" description="eCIS core" evidence="2">
    <location>
        <begin position="158"/>
        <end position="235"/>
    </location>
</feature>
<organism evidence="3">
    <name type="scientific">Planktothricoides raciborskii GIHE-MW2</name>
    <dbReference type="NCBI Taxonomy" id="2792601"/>
    <lineage>
        <taxon>Bacteria</taxon>
        <taxon>Bacillati</taxon>
        <taxon>Cyanobacteriota</taxon>
        <taxon>Cyanophyceae</taxon>
        <taxon>Oscillatoriophycideae</taxon>
        <taxon>Oscillatoriales</taxon>
        <taxon>Oscillatoriaceae</taxon>
        <taxon>Planktothricoides</taxon>
    </lineage>
</organism>
<accession>A0AAU8JBW9</accession>
<feature type="region of interest" description="Disordered" evidence="1">
    <location>
        <begin position="1"/>
        <end position="49"/>
    </location>
</feature>
<dbReference type="Pfam" id="PF13699">
    <property type="entry name" value="eCIS_core"/>
    <property type="match status" value="1"/>
</dbReference>
<gene>
    <name evidence="3" type="ORF">ABWT76_005039</name>
</gene>
<dbReference type="RefSeq" id="WP_354635136.1">
    <property type="nucleotide sequence ID" value="NZ_CP159837.1"/>
</dbReference>